<dbReference type="Pfam" id="PF00089">
    <property type="entry name" value="Trypsin"/>
    <property type="match status" value="1"/>
</dbReference>
<dbReference type="InterPro" id="IPR001254">
    <property type="entry name" value="Trypsin_dom"/>
</dbReference>
<proteinExistence type="predicted"/>
<accession>A0A368FCG5</accession>
<dbReference type="GO" id="GO:0004252">
    <property type="term" value="F:serine-type endopeptidase activity"/>
    <property type="evidence" value="ECO:0007669"/>
    <property type="project" value="InterPro"/>
</dbReference>
<dbReference type="GO" id="GO:0006508">
    <property type="term" value="P:proteolysis"/>
    <property type="evidence" value="ECO:0007669"/>
    <property type="project" value="InterPro"/>
</dbReference>
<dbReference type="Gene3D" id="2.40.10.10">
    <property type="entry name" value="Trypsin-like serine proteases"/>
    <property type="match status" value="1"/>
</dbReference>
<name>A0A368FCG5_ANCCA</name>
<dbReference type="InterPro" id="IPR009003">
    <property type="entry name" value="Peptidase_S1_PA"/>
</dbReference>
<evidence type="ECO:0000259" key="1">
    <source>
        <dbReference type="Pfam" id="PF00089"/>
    </source>
</evidence>
<dbReference type="OrthoDB" id="425190at2759"/>
<organism evidence="2 3">
    <name type="scientific">Ancylostoma caninum</name>
    <name type="common">Dog hookworm</name>
    <dbReference type="NCBI Taxonomy" id="29170"/>
    <lineage>
        <taxon>Eukaryota</taxon>
        <taxon>Metazoa</taxon>
        <taxon>Ecdysozoa</taxon>
        <taxon>Nematoda</taxon>
        <taxon>Chromadorea</taxon>
        <taxon>Rhabditida</taxon>
        <taxon>Rhabditina</taxon>
        <taxon>Rhabditomorpha</taxon>
        <taxon>Strongyloidea</taxon>
        <taxon>Ancylostomatidae</taxon>
        <taxon>Ancylostomatinae</taxon>
        <taxon>Ancylostoma</taxon>
    </lineage>
</organism>
<dbReference type="AlphaFoldDB" id="A0A368FCG5"/>
<sequence length="96" mass="10592">MTISIETCPGRNCRKHYAARYVFVHPLYSKCKSANDIAIIELDGEATGVSPICLAEQSEKISGSAWTFGVKMDGMFVPVLVTFVSYHIEESRASKC</sequence>
<dbReference type="SUPFAM" id="SSF50494">
    <property type="entry name" value="Trypsin-like serine proteases"/>
    <property type="match status" value="1"/>
</dbReference>
<evidence type="ECO:0000313" key="3">
    <source>
        <dbReference type="Proteomes" id="UP000252519"/>
    </source>
</evidence>
<keyword evidence="3" id="KW-1185">Reference proteome</keyword>
<feature type="domain" description="Peptidase S1" evidence="1">
    <location>
        <begin position="17"/>
        <end position="61"/>
    </location>
</feature>
<dbReference type="InterPro" id="IPR043504">
    <property type="entry name" value="Peptidase_S1_PA_chymotrypsin"/>
</dbReference>
<evidence type="ECO:0000313" key="2">
    <source>
        <dbReference type="EMBL" id="RCN28515.1"/>
    </source>
</evidence>
<dbReference type="Proteomes" id="UP000252519">
    <property type="component" value="Unassembled WGS sequence"/>
</dbReference>
<gene>
    <name evidence="2" type="ORF">ANCCAN_25741</name>
</gene>
<comment type="caution">
    <text evidence="2">The sequence shown here is derived from an EMBL/GenBank/DDBJ whole genome shotgun (WGS) entry which is preliminary data.</text>
</comment>
<protein>
    <recommendedName>
        <fullName evidence="1">Peptidase S1 domain-containing protein</fullName>
    </recommendedName>
</protein>
<reference evidence="2 3" key="1">
    <citation type="submission" date="2014-10" db="EMBL/GenBank/DDBJ databases">
        <title>Draft genome of the hookworm Ancylostoma caninum.</title>
        <authorList>
            <person name="Mitreva M."/>
        </authorList>
    </citation>
    <scope>NUCLEOTIDE SEQUENCE [LARGE SCALE GENOMIC DNA]</scope>
    <source>
        <strain evidence="2 3">Baltimore</strain>
    </source>
</reference>
<dbReference type="EMBL" id="JOJR01002537">
    <property type="protein sequence ID" value="RCN28515.1"/>
    <property type="molecule type" value="Genomic_DNA"/>
</dbReference>